<keyword evidence="5" id="KW-1185">Reference proteome</keyword>
<proteinExistence type="predicted"/>
<evidence type="ECO:0000313" key="5">
    <source>
        <dbReference type="Proteomes" id="UP000031036"/>
    </source>
</evidence>
<evidence type="ECO:0000313" key="4">
    <source>
        <dbReference type="EMBL" id="KHN75333.1"/>
    </source>
</evidence>
<dbReference type="InterPro" id="IPR003582">
    <property type="entry name" value="ShKT_dom"/>
</dbReference>
<protein>
    <recommendedName>
        <fullName evidence="3">ShKT domain-containing protein</fullName>
    </recommendedName>
</protein>
<dbReference type="Pfam" id="PF01549">
    <property type="entry name" value="ShK"/>
    <property type="match status" value="1"/>
</dbReference>
<feature type="disulfide bond" evidence="1">
    <location>
        <begin position="28"/>
        <end position="46"/>
    </location>
</feature>
<gene>
    <name evidence="4" type="ORF">Tcan_14519</name>
</gene>
<comment type="caution">
    <text evidence="1">Lacks conserved residue(s) required for the propagation of feature annotation.</text>
</comment>
<dbReference type="SMART" id="SM00254">
    <property type="entry name" value="ShKT"/>
    <property type="match status" value="2"/>
</dbReference>
<dbReference type="EMBL" id="JPKZ01002762">
    <property type="protein sequence ID" value="KHN75333.1"/>
    <property type="molecule type" value="Genomic_DNA"/>
</dbReference>
<organism evidence="4 5">
    <name type="scientific">Toxocara canis</name>
    <name type="common">Canine roundworm</name>
    <dbReference type="NCBI Taxonomy" id="6265"/>
    <lineage>
        <taxon>Eukaryota</taxon>
        <taxon>Metazoa</taxon>
        <taxon>Ecdysozoa</taxon>
        <taxon>Nematoda</taxon>
        <taxon>Chromadorea</taxon>
        <taxon>Rhabditida</taxon>
        <taxon>Spirurina</taxon>
        <taxon>Ascaridomorpha</taxon>
        <taxon>Ascaridoidea</taxon>
        <taxon>Toxocaridae</taxon>
        <taxon>Toxocara</taxon>
    </lineage>
</organism>
<evidence type="ECO:0000259" key="3">
    <source>
        <dbReference type="PROSITE" id="PS51670"/>
    </source>
</evidence>
<keyword evidence="2" id="KW-0732">Signal</keyword>
<feature type="signal peptide" evidence="2">
    <location>
        <begin position="1"/>
        <end position="18"/>
    </location>
</feature>
<name>A0A0B2V1A8_TOXCA</name>
<evidence type="ECO:0000256" key="1">
    <source>
        <dbReference type="PROSITE-ProRule" id="PRU01005"/>
    </source>
</evidence>
<reference evidence="4 5" key="1">
    <citation type="submission" date="2014-11" db="EMBL/GenBank/DDBJ databases">
        <title>Genetic blueprint of the zoonotic pathogen Toxocara canis.</title>
        <authorList>
            <person name="Zhu X.-Q."/>
            <person name="Korhonen P.K."/>
            <person name="Cai H."/>
            <person name="Young N.D."/>
            <person name="Nejsum P."/>
            <person name="von Samson-Himmelstjerna G."/>
            <person name="Boag P.R."/>
            <person name="Tan P."/>
            <person name="Li Q."/>
            <person name="Min J."/>
            <person name="Yang Y."/>
            <person name="Wang X."/>
            <person name="Fang X."/>
            <person name="Hall R.S."/>
            <person name="Hofmann A."/>
            <person name="Sternberg P.W."/>
            <person name="Jex A.R."/>
            <person name="Gasser R.B."/>
        </authorList>
    </citation>
    <scope>NUCLEOTIDE SEQUENCE [LARGE SCALE GENOMIC DNA]</scope>
    <source>
        <strain evidence="4">PN_DK_2014</strain>
    </source>
</reference>
<comment type="caution">
    <text evidence="4">The sequence shown here is derived from an EMBL/GenBank/DDBJ whole genome shotgun (WGS) entry which is preliminary data.</text>
</comment>
<dbReference type="AlphaFoldDB" id="A0A0B2V1A8"/>
<accession>A0A0B2V1A8</accession>
<dbReference type="PROSITE" id="PS51670">
    <property type="entry name" value="SHKT"/>
    <property type="match status" value="1"/>
</dbReference>
<dbReference type="Proteomes" id="UP000031036">
    <property type="component" value="Unassembled WGS sequence"/>
</dbReference>
<dbReference type="OrthoDB" id="5873766at2759"/>
<feature type="domain" description="ShKT" evidence="3">
    <location>
        <begin position="21"/>
        <end position="53"/>
    </location>
</feature>
<keyword evidence="1" id="KW-1015">Disulfide bond</keyword>
<feature type="disulfide bond" evidence="1">
    <location>
        <begin position="37"/>
        <end position="50"/>
    </location>
</feature>
<sequence>MFCNAVLVILFSISLSYAQGCQDTASFCEQIVEQNNCHLDAAKRQCQKSCGHCGEPAPPLPTPTNDCKDEYQYCEQSFYLCKDYPGWDTKCALTCQLCGVRPTTPPTAGE</sequence>
<feature type="chain" id="PRO_5002095224" description="ShKT domain-containing protein" evidence="2">
    <location>
        <begin position="19"/>
        <end position="110"/>
    </location>
</feature>
<evidence type="ECO:0000256" key="2">
    <source>
        <dbReference type="SAM" id="SignalP"/>
    </source>
</evidence>